<protein>
    <recommendedName>
        <fullName evidence="3">T9SS type A sorting domain-containing protein</fullName>
    </recommendedName>
</protein>
<evidence type="ECO:0000313" key="1">
    <source>
        <dbReference type="EMBL" id="NOT33016.1"/>
    </source>
</evidence>
<reference evidence="1 2" key="1">
    <citation type="submission" date="2020-04" db="EMBL/GenBank/DDBJ databases">
        <title>Metagenomic profiling of ammonia- and methane-oxidizing microorganisms in a Dutch drinking water treatment plant.</title>
        <authorList>
            <person name="Poghosyan L."/>
            <person name="Leucker S."/>
        </authorList>
    </citation>
    <scope>NUCLEOTIDE SEQUENCE [LARGE SCALE GENOMIC DNA]</scope>
    <source>
        <strain evidence="1">S-RSF-IL-03</strain>
    </source>
</reference>
<proteinExistence type="predicted"/>
<name>A0A849SEZ8_UNCEI</name>
<organism evidence="1 2">
    <name type="scientific">Eiseniibacteriota bacterium</name>
    <dbReference type="NCBI Taxonomy" id="2212470"/>
    <lineage>
        <taxon>Bacteria</taxon>
        <taxon>Candidatus Eiseniibacteriota</taxon>
    </lineage>
</organism>
<dbReference type="Proteomes" id="UP000580839">
    <property type="component" value="Unassembled WGS sequence"/>
</dbReference>
<dbReference type="GO" id="GO:0016788">
    <property type="term" value="F:hydrolase activity, acting on ester bonds"/>
    <property type="evidence" value="ECO:0007669"/>
    <property type="project" value="InterPro"/>
</dbReference>
<comment type="caution">
    <text evidence="1">The sequence shown here is derived from an EMBL/GenBank/DDBJ whole genome shotgun (WGS) entry which is preliminary data.</text>
</comment>
<dbReference type="SUPFAM" id="SSF48537">
    <property type="entry name" value="Phospholipase C/P1 nuclease"/>
    <property type="match status" value="1"/>
</dbReference>
<dbReference type="InterPro" id="IPR008947">
    <property type="entry name" value="PLipase_C/P1_nuclease_dom_sf"/>
</dbReference>
<dbReference type="AlphaFoldDB" id="A0A849SEZ8"/>
<gene>
    <name evidence="1" type="ORF">HOP12_02480</name>
</gene>
<accession>A0A849SEZ8</accession>
<dbReference type="Gene3D" id="1.10.575.10">
    <property type="entry name" value="P1 Nuclease"/>
    <property type="match status" value="1"/>
</dbReference>
<sequence length="381" mass="41094">MRKSPPCPTPASLGAILPAIALAALTLLTPSLAWSWGSQTHQYIARNYSKHLPPVIDGLRTYDAFVEAHVNDPDIRRSSTPGEGPRHFIDIDVYPEFFLGTLPHDRATLEAIYGAAFVLDTGIVPWAVGEVVTTLSQQFAAQNWSGAATTIADLCHYVGDSSQPLHCTQNYNGQLTGNTGIHSRYETSMINPHIAELNTPAATTVFYPNVVDAMFDFVGISWTGVSPLLSADNTAKTASGGLFNSTYYNSLWASTQVMTRERVNAATLATASFVYTAWRNAGEPAVPGSSVGVGPSALTIARLDAWPMPFRSALNVRFDGSGPFTVDVFDIRGARVTRLVEQAASPGMATWTPGGRVEAGIYFLRLTTPEKSLVRRVTLLD</sequence>
<evidence type="ECO:0008006" key="3">
    <source>
        <dbReference type="Google" id="ProtNLM"/>
    </source>
</evidence>
<dbReference type="EMBL" id="JABFRW010000025">
    <property type="protein sequence ID" value="NOT33016.1"/>
    <property type="molecule type" value="Genomic_DNA"/>
</dbReference>
<evidence type="ECO:0000313" key="2">
    <source>
        <dbReference type="Proteomes" id="UP000580839"/>
    </source>
</evidence>